<evidence type="ECO:0000256" key="1">
    <source>
        <dbReference type="SAM" id="Coils"/>
    </source>
</evidence>
<accession>M3I2Q3</accession>
<protein>
    <submittedName>
        <fullName evidence="3">Phage integrase</fullName>
    </submittedName>
</protein>
<evidence type="ECO:0000256" key="2">
    <source>
        <dbReference type="SAM" id="MobiDB-lite"/>
    </source>
</evidence>
<sequence length="221" mass="25196">MSKVPVSEAAEILGVTKEAVYNRIRRGTLKTFEKDGVKYVVLEGYEPQTAPKSAPKTSKTAKSSEPKKAVKAGEFDVNEFLLSQISELKEQNQNLQADKERLFREKEQILLNNKSEIAQIYRERDEKLRGFLSMLERPLLARQNGEYVAPIDVEFVESKPENEGKWTSLAEFLKSQNLSGKSLKKTQNKIIKNIGKSKFIKFKKGVIMVKSKKISKELDKK</sequence>
<dbReference type="AlphaFoldDB" id="M3I2Q3"/>
<organism evidence="3 4">
    <name type="scientific">Campylobacter showae CC57C</name>
    <dbReference type="NCBI Taxonomy" id="1073353"/>
    <lineage>
        <taxon>Bacteria</taxon>
        <taxon>Pseudomonadati</taxon>
        <taxon>Campylobacterota</taxon>
        <taxon>Epsilonproteobacteria</taxon>
        <taxon>Campylobacterales</taxon>
        <taxon>Campylobacteraceae</taxon>
        <taxon>Campylobacter</taxon>
    </lineage>
</organism>
<feature type="region of interest" description="Disordered" evidence="2">
    <location>
        <begin position="48"/>
        <end position="68"/>
    </location>
</feature>
<reference evidence="3 4" key="1">
    <citation type="submission" date="2013-02" db="EMBL/GenBank/DDBJ databases">
        <title>Co-occurrence of anaerobic bacteria in colorectal carcinomas.</title>
        <authorList>
            <person name="Holt R.A."/>
            <person name="Warren R.L."/>
            <person name="Allen-Vercoe E."/>
            <person name="Pleasance S."/>
            <person name="Freeman D.J."/>
            <person name="Watson P."/>
            <person name="Moore R."/>
            <person name="Cochrane K."/>
        </authorList>
    </citation>
    <scope>NUCLEOTIDE SEQUENCE [LARGE SCALE GENOMIC DNA]</scope>
    <source>
        <strain evidence="3 4">CC57C</strain>
    </source>
</reference>
<dbReference type="OrthoDB" id="5361563at2"/>
<dbReference type="EMBL" id="AOTD01000103">
    <property type="protein sequence ID" value="EMG30899.1"/>
    <property type="molecule type" value="Genomic_DNA"/>
</dbReference>
<proteinExistence type="predicted"/>
<dbReference type="PATRIC" id="fig|1073353.3.peg.861"/>
<feature type="coiled-coil region" evidence="1">
    <location>
        <begin position="78"/>
        <end position="112"/>
    </location>
</feature>
<keyword evidence="1" id="KW-0175">Coiled coil</keyword>
<dbReference type="RefSeq" id="WP_002951512.1">
    <property type="nucleotide sequence ID" value="NZ_AOTD01000103.1"/>
</dbReference>
<name>M3I2Q3_9BACT</name>
<evidence type="ECO:0000313" key="4">
    <source>
        <dbReference type="Proteomes" id="UP000011782"/>
    </source>
</evidence>
<comment type="caution">
    <text evidence="3">The sequence shown here is derived from an EMBL/GenBank/DDBJ whole genome shotgun (WGS) entry which is preliminary data.</text>
</comment>
<dbReference type="STRING" id="1073353.H740_04013"/>
<gene>
    <name evidence="3" type="ORF">H740_04013</name>
</gene>
<dbReference type="Proteomes" id="UP000011782">
    <property type="component" value="Unassembled WGS sequence"/>
</dbReference>
<evidence type="ECO:0000313" key="3">
    <source>
        <dbReference type="EMBL" id="EMG30899.1"/>
    </source>
</evidence>
<feature type="compositionally biased region" description="Low complexity" evidence="2">
    <location>
        <begin position="49"/>
        <end position="61"/>
    </location>
</feature>